<name>A0A1A2ZRY6_9MYCO</name>
<dbReference type="PANTHER" id="PTHR43591">
    <property type="entry name" value="METHYLTRANSFERASE"/>
    <property type="match status" value="1"/>
</dbReference>
<dbReference type="PANTHER" id="PTHR43591:SF24">
    <property type="entry name" value="2-METHOXY-6-POLYPRENYL-1,4-BENZOQUINOL METHYLASE, MITOCHONDRIAL"/>
    <property type="match status" value="1"/>
</dbReference>
<evidence type="ECO:0000313" key="2">
    <source>
        <dbReference type="EMBL" id="OBI53339.1"/>
    </source>
</evidence>
<dbReference type="EMBL" id="LZKJ01000010">
    <property type="protein sequence ID" value="OBI53339.1"/>
    <property type="molecule type" value="Genomic_DNA"/>
</dbReference>
<dbReference type="Pfam" id="PF08241">
    <property type="entry name" value="Methyltransf_11"/>
    <property type="match status" value="1"/>
</dbReference>
<dbReference type="InterPro" id="IPR013216">
    <property type="entry name" value="Methyltransf_11"/>
</dbReference>
<organism evidence="2 3">
    <name type="scientific">Mycobacterium kyorinense</name>
    <dbReference type="NCBI Taxonomy" id="487514"/>
    <lineage>
        <taxon>Bacteria</taxon>
        <taxon>Bacillati</taxon>
        <taxon>Actinomycetota</taxon>
        <taxon>Actinomycetes</taxon>
        <taxon>Mycobacteriales</taxon>
        <taxon>Mycobacteriaceae</taxon>
        <taxon>Mycobacterium</taxon>
    </lineage>
</organism>
<evidence type="ECO:0000259" key="1">
    <source>
        <dbReference type="Pfam" id="PF08241"/>
    </source>
</evidence>
<reference evidence="3" key="1">
    <citation type="submission" date="2016-06" db="EMBL/GenBank/DDBJ databases">
        <authorList>
            <person name="Sutton G."/>
            <person name="Brinkac L."/>
            <person name="Sanka R."/>
            <person name="Adams M."/>
            <person name="Lau E."/>
            <person name="Sam S."/>
            <person name="Sreng N."/>
            <person name="Him V."/>
            <person name="Kerleguer A."/>
            <person name="Cheng S."/>
        </authorList>
    </citation>
    <scope>NUCLEOTIDE SEQUENCE [LARGE SCALE GENOMIC DNA]</scope>
    <source>
        <strain evidence="3">E861</strain>
    </source>
</reference>
<evidence type="ECO:0000313" key="3">
    <source>
        <dbReference type="Proteomes" id="UP000093592"/>
    </source>
</evidence>
<proteinExistence type="predicted"/>
<accession>A0A1A2ZRY6</accession>
<dbReference type="OrthoDB" id="9795634at2"/>
<sequence length="290" mass="30729">MTAEVATTAGRDSAGKHRAVWATGDYRRVASDLVAPLGHALVQASGIGPGERVLDVAAGTGNASIPAAAAGARVVASDLTPELLKVGRAAAAESGVDLEWTEADAEALPFDDNSFDAVVSCIGVMFAPHHQRAADELVRVCRPGGTLALINWTPEGFVGQMFATMKPFAPTPPPGVQPPPLWGKEDHVRHLLGERVTDLAMQRRALNVDLFATGEAFRDFFKSNYGPTITTYRNIAADHDRVAALDAALAELGQRFLAGSSTMRWEYLVITARKRSCATGDGPQLLSSRG</sequence>
<gene>
    <name evidence="2" type="ORF">A5707_11755</name>
</gene>
<protein>
    <recommendedName>
        <fullName evidence="1">Methyltransferase type 11 domain-containing protein</fullName>
    </recommendedName>
</protein>
<dbReference type="Gene3D" id="3.40.50.150">
    <property type="entry name" value="Vaccinia Virus protein VP39"/>
    <property type="match status" value="1"/>
</dbReference>
<dbReference type="CDD" id="cd02440">
    <property type="entry name" value="AdoMet_MTases"/>
    <property type="match status" value="1"/>
</dbReference>
<dbReference type="Proteomes" id="UP000093592">
    <property type="component" value="Unassembled WGS sequence"/>
</dbReference>
<comment type="caution">
    <text evidence="2">The sequence shown here is derived from an EMBL/GenBank/DDBJ whole genome shotgun (WGS) entry which is preliminary data.</text>
</comment>
<dbReference type="GO" id="GO:0008757">
    <property type="term" value="F:S-adenosylmethionine-dependent methyltransferase activity"/>
    <property type="evidence" value="ECO:0007669"/>
    <property type="project" value="InterPro"/>
</dbReference>
<dbReference type="SUPFAM" id="SSF53335">
    <property type="entry name" value="S-adenosyl-L-methionine-dependent methyltransferases"/>
    <property type="match status" value="1"/>
</dbReference>
<dbReference type="RefSeq" id="WP_065012655.1">
    <property type="nucleotide sequence ID" value="NZ_LZKJ01000010.1"/>
</dbReference>
<dbReference type="InterPro" id="IPR029063">
    <property type="entry name" value="SAM-dependent_MTases_sf"/>
</dbReference>
<feature type="domain" description="Methyltransferase type 11" evidence="1">
    <location>
        <begin position="54"/>
        <end position="148"/>
    </location>
</feature>
<dbReference type="AlphaFoldDB" id="A0A1A2ZRY6"/>